<keyword evidence="3" id="KW-0472">Membrane</keyword>
<gene>
    <name evidence="4" type="ORF">TrLO_g14247</name>
</gene>
<name>A0A9W7FKS0_9STRA</name>
<evidence type="ECO:0000256" key="1">
    <source>
        <dbReference type="SAM" id="Coils"/>
    </source>
</evidence>
<reference evidence="5" key="1">
    <citation type="journal article" date="2023" name="Commun. Biol.">
        <title>Genome analysis of Parmales, the sister group of diatoms, reveals the evolutionary specialization of diatoms from phago-mixotrophs to photoautotrophs.</title>
        <authorList>
            <person name="Ban H."/>
            <person name="Sato S."/>
            <person name="Yoshikawa S."/>
            <person name="Yamada K."/>
            <person name="Nakamura Y."/>
            <person name="Ichinomiya M."/>
            <person name="Sato N."/>
            <person name="Blanc-Mathieu R."/>
            <person name="Endo H."/>
            <person name="Kuwata A."/>
            <person name="Ogata H."/>
        </authorList>
    </citation>
    <scope>NUCLEOTIDE SEQUENCE [LARGE SCALE GENOMIC DNA]</scope>
    <source>
        <strain evidence="5">NIES 3700</strain>
    </source>
</reference>
<feature type="transmembrane region" description="Helical" evidence="3">
    <location>
        <begin position="385"/>
        <end position="414"/>
    </location>
</feature>
<accession>A0A9W7FKS0</accession>
<evidence type="ECO:0000256" key="3">
    <source>
        <dbReference type="SAM" id="Phobius"/>
    </source>
</evidence>
<feature type="coiled-coil region" evidence="1">
    <location>
        <begin position="214"/>
        <end position="263"/>
    </location>
</feature>
<keyword evidence="3" id="KW-1133">Transmembrane helix</keyword>
<feature type="region of interest" description="Disordered" evidence="2">
    <location>
        <begin position="1"/>
        <end position="28"/>
    </location>
</feature>
<keyword evidence="1" id="KW-0175">Coiled coil</keyword>
<evidence type="ECO:0000313" key="5">
    <source>
        <dbReference type="Proteomes" id="UP001165122"/>
    </source>
</evidence>
<comment type="caution">
    <text evidence="4">The sequence shown here is derived from an EMBL/GenBank/DDBJ whole genome shotgun (WGS) entry which is preliminary data.</text>
</comment>
<organism evidence="4 5">
    <name type="scientific">Triparma laevis f. longispina</name>
    <dbReference type="NCBI Taxonomy" id="1714387"/>
    <lineage>
        <taxon>Eukaryota</taxon>
        <taxon>Sar</taxon>
        <taxon>Stramenopiles</taxon>
        <taxon>Ochrophyta</taxon>
        <taxon>Bolidophyceae</taxon>
        <taxon>Parmales</taxon>
        <taxon>Triparmaceae</taxon>
        <taxon>Triparma</taxon>
    </lineage>
</organism>
<evidence type="ECO:0000313" key="4">
    <source>
        <dbReference type="EMBL" id="GMI14362.1"/>
    </source>
</evidence>
<sequence>MGKSSAPPDSQNNPIYVGEQSDDSSCSSTSAKLANAYRRQLEKNTEFDAPALVDGLVDFVSLVVISSNEREPKYTKFMKIFVLAGLAYFGWKSYDTLLNSDPVTSSEIVVKEGMGEELPVMVLCHETLTKNLDGVQCRFYNYFDEASSFPTCDQALYGCKDVEFDYVDIEVSRDNTVSGAVDTVSQKCIFVDMKGAGLSFEDTAHTMRCHGNLVDNAGRRLQEEENEVGGVNEEEEEEEELSLESLNREIKKLKKQIQEMSAWNSASTRARSENVRENAARKLDGDDAWTYQPNMMIISLYDSTAYTMDNGMKISNSLIDDTMSLVSWSTLYYEDDTGRDSSVAHYLFDTKATTVGHGHLEDQFSVMLRPASFVQTNIYVSYESLLMYLNEIGGCIGLVELVLALVTVGVWLVANVQLRALGKSKEGDEETGGQGLELK</sequence>
<proteinExistence type="predicted"/>
<dbReference type="AlphaFoldDB" id="A0A9W7FKS0"/>
<protein>
    <submittedName>
        <fullName evidence="4">Uncharacterized protein</fullName>
    </submittedName>
</protein>
<keyword evidence="5" id="KW-1185">Reference proteome</keyword>
<dbReference type="OrthoDB" id="10382734at2759"/>
<dbReference type="Proteomes" id="UP001165122">
    <property type="component" value="Unassembled WGS sequence"/>
</dbReference>
<keyword evidence="3" id="KW-0812">Transmembrane</keyword>
<evidence type="ECO:0000256" key="2">
    <source>
        <dbReference type="SAM" id="MobiDB-lite"/>
    </source>
</evidence>
<dbReference type="EMBL" id="BRXW01000212">
    <property type="protein sequence ID" value="GMI14362.1"/>
    <property type="molecule type" value="Genomic_DNA"/>
</dbReference>